<dbReference type="Pfam" id="PF11951">
    <property type="entry name" value="Fungal_trans_2"/>
    <property type="match status" value="1"/>
</dbReference>
<dbReference type="GeneID" id="81429795"/>
<evidence type="ECO:0000313" key="4">
    <source>
        <dbReference type="Proteomes" id="UP001149163"/>
    </source>
</evidence>
<reference evidence="3" key="1">
    <citation type="submission" date="2022-11" db="EMBL/GenBank/DDBJ databases">
        <authorList>
            <person name="Petersen C."/>
        </authorList>
    </citation>
    <scope>NUCLEOTIDE SEQUENCE</scope>
    <source>
        <strain evidence="3">IBT 26290</strain>
    </source>
</reference>
<protein>
    <submittedName>
        <fullName evidence="3">Fungal-specific transcription factor domain-containing protein</fullName>
    </submittedName>
</protein>
<dbReference type="GO" id="GO:0003700">
    <property type="term" value="F:DNA-binding transcription factor activity"/>
    <property type="evidence" value="ECO:0007669"/>
    <property type="project" value="TreeGrafter"/>
</dbReference>
<sequence length="423" mass="48512">MIPAPFAPVNNHNSNLTQPAHRHIDLLGDMHLQRQILEHWINHLSDALMPVPGPYNPLKSIFVPIAYVGAEQPASSSSGYVALFYLICASSAFHLSANTDDSKQSSEFMTLALSHHNEGIRHLQNNLAKDDVSERESVLASLLVCLMYEPVTVEQNFWRNHLRGASQWLRKIDGCSLIQTESMAILYQMFASTAIFLRSQMISSEAALSECISYDTGLFSGTYHLHRIFGLPKRLLETVSDIIEIAARSRRQASDDRRSPTQLISTQELDKRELELYLCAPEYPEDFTSKAENGLIYHHSYIFYFALIIYFKRVLRKLPLHEVQLLIDQAFDHIEALKAYTSRPFTPLTWPVAVIFFELEDAALQKRAMEWLEFIIKRSTLSVWERAQALFPAFWARRQDPGCEDMQWDVFLDDPSVHGIMMF</sequence>
<proteinExistence type="predicted"/>
<dbReference type="AlphaFoldDB" id="A0A9W9HWD2"/>
<evidence type="ECO:0000256" key="1">
    <source>
        <dbReference type="ARBA" id="ARBA00004123"/>
    </source>
</evidence>
<dbReference type="EMBL" id="JAPQKN010000006">
    <property type="protein sequence ID" value="KAJ5157395.1"/>
    <property type="molecule type" value="Genomic_DNA"/>
</dbReference>
<dbReference type="GO" id="GO:0045944">
    <property type="term" value="P:positive regulation of transcription by RNA polymerase II"/>
    <property type="evidence" value="ECO:0007669"/>
    <property type="project" value="TreeGrafter"/>
</dbReference>
<keyword evidence="4" id="KW-1185">Reference proteome</keyword>
<dbReference type="PANTHER" id="PTHR37534">
    <property type="entry name" value="TRANSCRIPTIONAL ACTIVATOR PROTEIN UGA3"/>
    <property type="match status" value="1"/>
</dbReference>
<comment type="subcellular location">
    <subcellularLocation>
        <location evidence="1">Nucleus</location>
    </subcellularLocation>
</comment>
<gene>
    <name evidence="3" type="ORF">N7482_008495</name>
</gene>
<reference evidence="3" key="2">
    <citation type="journal article" date="2023" name="IMA Fungus">
        <title>Comparative genomic study of the Penicillium genus elucidates a diverse pangenome and 15 lateral gene transfer events.</title>
        <authorList>
            <person name="Petersen C."/>
            <person name="Sorensen T."/>
            <person name="Nielsen M.R."/>
            <person name="Sondergaard T.E."/>
            <person name="Sorensen J.L."/>
            <person name="Fitzpatrick D.A."/>
            <person name="Frisvad J.C."/>
            <person name="Nielsen K.L."/>
        </authorList>
    </citation>
    <scope>NUCLEOTIDE SEQUENCE</scope>
    <source>
        <strain evidence="3">IBT 26290</strain>
    </source>
</reference>
<evidence type="ECO:0000313" key="3">
    <source>
        <dbReference type="EMBL" id="KAJ5157395.1"/>
    </source>
</evidence>
<keyword evidence="2" id="KW-0539">Nucleus</keyword>
<comment type="caution">
    <text evidence="3">The sequence shown here is derived from an EMBL/GenBank/DDBJ whole genome shotgun (WGS) entry which is preliminary data.</text>
</comment>
<dbReference type="GO" id="GO:0005634">
    <property type="term" value="C:nucleus"/>
    <property type="evidence" value="ECO:0007669"/>
    <property type="project" value="UniProtKB-SubCell"/>
</dbReference>
<dbReference type="GO" id="GO:0000976">
    <property type="term" value="F:transcription cis-regulatory region binding"/>
    <property type="evidence" value="ECO:0007669"/>
    <property type="project" value="TreeGrafter"/>
</dbReference>
<organism evidence="3 4">
    <name type="scientific">Penicillium canariense</name>
    <dbReference type="NCBI Taxonomy" id="189055"/>
    <lineage>
        <taxon>Eukaryota</taxon>
        <taxon>Fungi</taxon>
        <taxon>Dikarya</taxon>
        <taxon>Ascomycota</taxon>
        <taxon>Pezizomycotina</taxon>
        <taxon>Eurotiomycetes</taxon>
        <taxon>Eurotiomycetidae</taxon>
        <taxon>Eurotiales</taxon>
        <taxon>Aspergillaceae</taxon>
        <taxon>Penicillium</taxon>
    </lineage>
</organism>
<dbReference type="PANTHER" id="PTHR37534:SF49">
    <property type="entry name" value="LYSINE BIOSYNTHESIS REGULATORY PROTEIN LYS14"/>
    <property type="match status" value="1"/>
</dbReference>
<dbReference type="InterPro" id="IPR021858">
    <property type="entry name" value="Fun_TF"/>
</dbReference>
<name>A0A9W9HWD2_9EURO</name>
<dbReference type="Proteomes" id="UP001149163">
    <property type="component" value="Unassembled WGS sequence"/>
</dbReference>
<dbReference type="OrthoDB" id="5130013at2759"/>
<accession>A0A9W9HWD2</accession>
<evidence type="ECO:0000256" key="2">
    <source>
        <dbReference type="ARBA" id="ARBA00023242"/>
    </source>
</evidence>
<dbReference type="RefSeq" id="XP_056540384.1">
    <property type="nucleotide sequence ID" value="XM_056690619.1"/>
</dbReference>